<feature type="region of interest" description="Disordered" evidence="1">
    <location>
        <begin position="27"/>
        <end position="62"/>
    </location>
</feature>
<evidence type="ECO:0000313" key="3">
    <source>
        <dbReference type="EMBL" id="VDK49713.1"/>
    </source>
</evidence>
<organism evidence="5">
    <name type="scientific">Anisakis simplex</name>
    <name type="common">Herring worm</name>
    <dbReference type="NCBI Taxonomy" id="6269"/>
    <lineage>
        <taxon>Eukaryota</taxon>
        <taxon>Metazoa</taxon>
        <taxon>Ecdysozoa</taxon>
        <taxon>Nematoda</taxon>
        <taxon>Chromadorea</taxon>
        <taxon>Rhabditida</taxon>
        <taxon>Spirurina</taxon>
        <taxon>Ascaridomorpha</taxon>
        <taxon>Ascaridoidea</taxon>
        <taxon>Anisakidae</taxon>
        <taxon>Anisakis</taxon>
        <taxon>Anisakis simplex complex</taxon>
    </lineage>
</organism>
<dbReference type="EMBL" id="UYRR01031393">
    <property type="protein sequence ID" value="VDK49713.1"/>
    <property type="molecule type" value="Genomic_DNA"/>
</dbReference>
<accession>A0A0M3JZR7</accession>
<feature type="chain" id="PRO_5043121143" evidence="2">
    <location>
        <begin position="19"/>
        <end position="114"/>
    </location>
</feature>
<dbReference type="Proteomes" id="UP000267096">
    <property type="component" value="Unassembled WGS sequence"/>
</dbReference>
<evidence type="ECO:0000256" key="2">
    <source>
        <dbReference type="SAM" id="SignalP"/>
    </source>
</evidence>
<reference evidence="3 4" key="2">
    <citation type="submission" date="2018-11" db="EMBL/GenBank/DDBJ databases">
        <authorList>
            <consortium name="Pathogen Informatics"/>
        </authorList>
    </citation>
    <scope>NUCLEOTIDE SEQUENCE [LARGE SCALE GENOMIC DNA]</scope>
</reference>
<feature type="signal peptide" evidence="2">
    <location>
        <begin position="1"/>
        <end position="18"/>
    </location>
</feature>
<reference evidence="5" key="1">
    <citation type="submission" date="2017-02" db="UniProtKB">
        <authorList>
            <consortium name="WormBaseParasite"/>
        </authorList>
    </citation>
    <scope>IDENTIFICATION</scope>
</reference>
<keyword evidence="2" id="KW-0732">Signal</keyword>
<evidence type="ECO:0000313" key="4">
    <source>
        <dbReference type="Proteomes" id="UP000267096"/>
    </source>
</evidence>
<keyword evidence="4" id="KW-1185">Reference proteome</keyword>
<protein>
    <submittedName>
        <fullName evidence="5">Secreted protein</fullName>
    </submittedName>
</protein>
<evidence type="ECO:0000256" key="1">
    <source>
        <dbReference type="SAM" id="MobiDB-lite"/>
    </source>
</evidence>
<name>A0A0M3JZR7_ANISI</name>
<evidence type="ECO:0000313" key="5">
    <source>
        <dbReference type="WBParaSite" id="ASIM_0001401701-mRNA-1"/>
    </source>
</evidence>
<dbReference type="AlphaFoldDB" id="A0A0M3JZR7"/>
<sequence>MYTRFLFYLLFLASNCFALNEGGPGPVMSGSGNVNTGDVSPLQGGPGPALPPNNAGGPGPALPPNNAGKFEELCLCVDNVSWFDCIYVMLNVDQEYFVEDSSLGPAIHPTNPNE</sequence>
<proteinExistence type="predicted"/>
<dbReference type="WBParaSite" id="ASIM_0001401701-mRNA-1">
    <property type="protein sequence ID" value="ASIM_0001401701-mRNA-1"/>
    <property type="gene ID" value="ASIM_0001401701"/>
</dbReference>
<gene>
    <name evidence="3" type="ORF">ASIM_LOCUS13445</name>
</gene>